<feature type="transmembrane region" description="Helical" evidence="1">
    <location>
        <begin position="129"/>
        <end position="152"/>
    </location>
</feature>
<dbReference type="NCBIfam" id="NF037970">
    <property type="entry name" value="vanZ_1"/>
    <property type="match status" value="1"/>
</dbReference>
<name>A0ABV4U5D1_9BACT</name>
<feature type="transmembrane region" description="Helical" evidence="1">
    <location>
        <begin position="100"/>
        <end position="117"/>
    </location>
</feature>
<feature type="transmembrane region" description="Helical" evidence="1">
    <location>
        <begin position="282"/>
        <end position="302"/>
    </location>
</feature>
<evidence type="ECO:0000313" key="2">
    <source>
        <dbReference type="EMBL" id="MFA9478805.1"/>
    </source>
</evidence>
<feature type="transmembrane region" description="Helical" evidence="1">
    <location>
        <begin position="71"/>
        <end position="88"/>
    </location>
</feature>
<dbReference type="EMBL" id="JBGUBD010000006">
    <property type="protein sequence ID" value="MFA9478805.1"/>
    <property type="molecule type" value="Genomic_DNA"/>
</dbReference>
<dbReference type="PANTHER" id="PTHR28008">
    <property type="entry name" value="DOMAIN PROTEIN, PUTATIVE (AFU_ORTHOLOGUE AFUA_3G10980)-RELATED"/>
    <property type="match status" value="1"/>
</dbReference>
<keyword evidence="1" id="KW-0812">Transmembrane</keyword>
<keyword evidence="3" id="KW-1185">Reference proteome</keyword>
<evidence type="ECO:0000313" key="3">
    <source>
        <dbReference type="Proteomes" id="UP001575105"/>
    </source>
</evidence>
<feature type="transmembrane region" description="Helical" evidence="1">
    <location>
        <begin position="32"/>
        <end position="51"/>
    </location>
</feature>
<keyword evidence="1" id="KW-0472">Membrane</keyword>
<organism evidence="2 3">
    <name type="scientific">Natronomicrosphaera hydrolytica</name>
    <dbReference type="NCBI Taxonomy" id="3242702"/>
    <lineage>
        <taxon>Bacteria</taxon>
        <taxon>Pseudomonadati</taxon>
        <taxon>Planctomycetota</taxon>
        <taxon>Phycisphaerae</taxon>
        <taxon>Phycisphaerales</taxon>
        <taxon>Phycisphaeraceae</taxon>
        <taxon>Natronomicrosphaera</taxon>
    </lineage>
</organism>
<sequence>MIDLEAWLGRRIDGWLAAQPGPGGLDRPTSRALVTVRVMLVGYWVALALGTHWPSLTLVEGDTGVLQVNKALHVSAFAGLTLLLTLAMPAGRRRGGPRGWVVQATVAAAIAGVYSIIDEVTQVFVDRRASMADIVANLIGVTGMYLVLASLWSRAAIRRGSSGAAAVTGARWMVVTARGLLLVGGPLLFLLAVLPAGHDFLVWVGRRVLGPQPQPGPGWWLHFFTAMGCTWLLACGLVAGRRRPALSALVTIAGMGLAGPMIEMIQARTGRSYNVEDVYANSWGILIAIMVWAVVLAWWTLVREHDAARDRLDPGDESTN</sequence>
<accession>A0ABV4U5D1</accession>
<keyword evidence="1" id="KW-1133">Transmembrane helix</keyword>
<comment type="caution">
    <text evidence="2">The sequence shown here is derived from an EMBL/GenBank/DDBJ whole genome shotgun (WGS) entry which is preliminary data.</text>
</comment>
<dbReference type="RefSeq" id="WP_425345730.1">
    <property type="nucleotide sequence ID" value="NZ_JBGUBD010000006.1"/>
</dbReference>
<proteinExistence type="predicted"/>
<reference evidence="2 3" key="1">
    <citation type="submission" date="2024-08" db="EMBL/GenBank/DDBJ databases">
        <title>Whole-genome sequencing of halo(alkali)philic microorganisms from hypersaline lakes.</title>
        <authorList>
            <person name="Sorokin D.Y."/>
            <person name="Merkel A.Y."/>
            <person name="Messina E."/>
            <person name="Yakimov M."/>
        </authorList>
    </citation>
    <scope>NUCLEOTIDE SEQUENCE [LARGE SCALE GENOMIC DNA]</scope>
    <source>
        <strain evidence="2 3">AB-hyl4</strain>
    </source>
</reference>
<feature type="transmembrane region" description="Helical" evidence="1">
    <location>
        <begin position="179"/>
        <end position="198"/>
    </location>
</feature>
<feature type="transmembrane region" description="Helical" evidence="1">
    <location>
        <begin position="218"/>
        <end position="238"/>
    </location>
</feature>
<dbReference type="Proteomes" id="UP001575105">
    <property type="component" value="Unassembled WGS sequence"/>
</dbReference>
<protein>
    <submittedName>
        <fullName evidence="2">VanZ family protein</fullName>
    </submittedName>
</protein>
<gene>
    <name evidence="2" type="ORF">ACERK3_10910</name>
</gene>
<evidence type="ECO:0000256" key="1">
    <source>
        <dbReference type="SAM" id="Phobius"/>
    </source>
</evidence>
<dbReference type="PANTHER" id="PTHR28008:SF1">
    <property type="entry name" value="DOMAIN PROTEIN, PUTATIVE (AFU_ORTHOLOGUE AFUA_3G10980)-RELATED"/>
    <property type="match status" value="1"/>
</dbReference>
<feature type="transmembrane region" description="Helical" evidence="1">
    <location>
        <begin position="245"/>
        <end position="262"/>
    </location>
</feature>